<evidence type="ECO:0000313" key="1">
    <source>
        <dbReference type="EMBL" id="KAF4728147.1"/>
    </source>
</evidence>
<proteinExistence type="predicted"/>
<protein>
    <submittedName>
        <fullName evidence="1">Uncharacterized protein</fullName>
    </submittedName>
</protein>
<dbReference type="EMBL" id="JABANM010017212">
    <property type="protein sequence ID" value="KAF4728147.1"/>
    <property type="molecule type" value="Genomic_DNA"/>
</dbReference>
<comment type="caution">
    <text evidence="1">The sequence shown here is derived from an EMBL/GenBank/DDBJ whole genome shotgun (WGS) entry which is preliminary data.</text>
</comment>
<accession>A0A7J6S5F0</accession>
<reference evidence="1 2" key="1">
    <citation type="submission" date="2020-04" db="EMBL/GenBank/DDBJ databases">
        <title>Perkinsus olseni comparative genomics.</title>
        <authorList>
            <person name="Bogema D.R."/>
        </authorList>
    </citation>
    <scope>NUCLEOTIDE SEQUENCE [LARGE SCALE GENOMIC DNA]</scope>
    <source>
        <strain evidence="1">ATCC PRA-205</strain>
    </source>
</reference>
<gene>
    <name evidence="1" type="ORF">FOZ62_028203</name>
</gene>
<evidence type="ECO:0000313" key="2">
    <source>
        <dbReference type="Proteomes" id="UP000574390"/>
    </source>
</evidence>
<sequence>MSTTQFIVALSTAAAAIIPHLPLARALSAAAPTDSTDGYPPPSGHSRYEVYEGFAVCSYSDGPEAGRWEERKALEILVNVSMTHTYSIRCPTTASRTSFDASYAVSPVVLRLRRGNGERMKFFQDSSPTDPLLKLETWRIHAGILQLLVNRGKPGIGSTVYETNPRPRRECDNMLLAKTELKNLCGVALEVVKGKYPNYEELCTESYKIADSAFYTWSPWKEKMLDGSTVVWDASKEYYRSYQGGRYYLEIQ</sequence>
<dbReference type="Proteomes" id="UP000574390">
    <property type="component" value="Unassembled WGS sequence"/>
</dbReference>
<name>A0A7J6S5F0_PEROL</name>
<dbReference type="AlphaFoldDB" id="A0A7J6S5F0"/>
<organism evidence="1 2">
    <name type="scientific">Perkinsus olseni</name>
    <name type="common">Perkinsus atlanticus</name>
    <dbReference type="NCBI Taxonomy" id="32597"/>
    <lineage>
        <taxon>Eukaryota</taxon>
        <taxon>Sar</taxon>
        <taxon>Alveolata</taxon>
        <taxon>Perkinsozoa</taxon>
        <taxon>Perkinsea</taxon>
        <taxon>Perkinsida</taxon>
        <taxon>Perkinsidae</taxon>
        <taxon>Perkinsus</taxon>
    </lineage>
</organism>